<dbReference type="InterPro" id="IPR057156">
    <property type="entry name" value="DUF7834"/>
</dbReference>
<dbReference type="RefSeq" id="WP_210791453.1">
    <property type="nucleotide sequence ID" value="NZ_JAGPXB010000016.1"/>
</dbReference>
<evidence type="ECO:0000313" key="4">
    <source>
        <dbReference type="Proteomes" id="UP000679008"/>
    </source>
</evidence>
<sequence length="490" mass="58177">MSEILQIENNQNQKQYQELLLEVGTISTTEFFDTDTFVTLPDYQRPYVWNTEKLKQLLKDFKDHFFTIDGFNDNAPHYYLGCVLLYQRSQNEFEIIDGQQRITSLLILDHSWNEGESYLSQKKWNLEYSSMLSTAVIKQNYSYLKENVDLQIKKHIKFIFSKLVFTVIKTNSEDEAFTFFDSQNSRGVSLSAVDFLKSYHLRELKGKEDLQRLFAKQWDSNNKAQFLTELFDLILWRSRSWKGSVLTFENKDAILKDFQKKTIKEKNNDVIRLYPNIFNALANQLAYDSEVGASIRPNILNLQTRASDYPFSIRQPIQKGIGFFLYTEKYYAIYNQLFFKKNSKHFTKVYDKLLSQNSNYLKTFFRLASVVYYDKFKDDHLIAFALWMDYLLGSYRINQKTIVTQTVLKILKENSQNLLDVIEMAYRPEEVFHFIRSITNDNHYGTDLTNDARHGVRMTYQNANFSFYKKENNTKLTSKKSWIYEYLETK</sequence>
<dbReference type="Proteomes" id="UP000679008">
    <property type="component" value="Unassembled WGS sequence"/>
</dbReference>
<feature type="domain" description="GmrSD restriction endonucleases N-terminal" evidence="1">
    <location>
        <begin position="33"/>
        <end position="200"/>
    </location>
</feature>
<feature type="domain" description="DUF7834" evidence="2">
    <location>
        <begin position="211"/>
        <end position="442"/>
    </location>
</feature>
<proteinExistence type="predicted"/>
<accession>A0ABS5D6X7</accession>
<comment type="caution">
    <text evidence="3">The sequence shown here is derived from an EMBL/GenBank/DDBJ whole genome shotgun (WGS) entry which is preliminary data.</text>
</comment>
<organism evidence="3 4">
    <name type="scientific">Flavobacterium erciyesense</name>
    <dbReference type="NCBI Taxonomy" id="2825842"/>
    <lineage>
        <taxon>Bacteria</taxon>
        <taxon>Pseudomonadati</taxon>
        <taxon>Bacteroidota</taxon>
        <taxon>Flavobacteriia</taxon>
        <taxon>Flavobacteriales</taxon>
        <taxon>Flavobacteriaceae</taxon>
        <taxon>Flavobacterium</taxon>
    </lineage>
</organism>
<dbReference type="Pfam" id="PF25202">
    <property type="entry name" value="DUF7834"/>
    <property type="match status" value="1"/>
</dbReference>
<dbReference type="PANTHER" id="PTHR35149:SF2">
    <property type="entry name" value="DUF262 DOMAIN-CONTAINING PROTEIN"/>
    <property type="match status" value="1"/>
</dbReference>
<protein>
    <submittedName>
        <fullName evidence="3">DUF262 domain-containing protein</fullName>
    </submittedName>
</protein>
<name>A0ABS5D6X7_9FLAO</name>
<keyword evidence="4" id="KW-1185">Reference proteome</keyword>
<evidence type="ECO:0000259" key="2">
    <source>
        <dbReference type="Pfam" id="PF25202"/>
    </source>
</evidence>
<dbReference type="InterPro" id="IPR004919">
    <property type="entry name" value="GmrSD_N"/>
</dbReference>
<dbReference type="Pfam" id="PF03235">
    <property type="entry name" value="GmrSD_N"/>
    <property type="match status" value="1"/>
</dbReference>
<evidence type="ECO:0000313" key="3">
    <source>
        <dbReference type="EMBL" id="MBQ0909753.1"/>
    </source>
</evidence>
<dbReference type="PANTHER" id="PTHR35149">
    <property type="entry name" value="SLL5132 PROTEIN"/>
    <property type="match status" value="1"/>
</dbReference>
<evidence type="ECO:0000259" key="1">
    <source>
        <dbReference type="Pfam" id="PF03235"/>
    </source>
</evidence>
<dbReference type="EMBL" id="JAGPXB010000016">
    <property type="protein sequence ID" value="MBQ0909753.1"/>
    <property type="molecule type" value="Genomic_DNA"/>
</dbReference>
<reference evidence="3 4" key="1">
    <citation type="submission" date="2021-04" db="EMBL/GenBank/DDBJ databases">
        <title>Description of novel Flavobacterium sp. F-328.</title>
        <authorList>
            <person name="Saticioglu I.B."/>
        </authorList>
    </citation>
    <scope>NUCLEOTIDE SEQUENCE [LARGE SCALE GENOMIC DNA]</scope>
    <source>
        <strain evidence="3 4">F-328</strain>
    </source>
</reference>
<gene>
    <name evidence="3" type="ORF">KBJ98_13650</name>
</gene>